<evidence type="ECO:0000313" key="4">
    <source>
        <dbReference type="Proteomes" id="UP001497457"/>
    </source>
</evidence>
<feature type="region of interest" description="Disordered" evidence="1">
    <location>
        <begin position="1"/>
        <end position="21"/>
    </location>
</feature>
<protein>
    <recommendedName>
        <fullName evidence="2">KIB1-4 beta-propeller domain-containing protein</fullName>
    </recommendedName>
</protein>
<name>A0ABC8YP52_9POAL</name>
<dbReference type="EMBL" id="OZ075127">
    <property type="protein sequence ID" value="CAL4946664.1"/>
    <property type="molecule type" value="Genomic_DNA"/>
</dbReference>
<organism evidence="3 4">
    <name type="scientific">Urochloa decumbens</name>
    <dbReference type="NCBI Taxonomy" id="240449"/>
    <lineage>
        <taxon>Eukaryota</taxon>
        <taxon>Viridiplantae</taxon>
        <taxon>Streptophyta</taxon>
        <taxon>Embryophyta</taxon>
        <taxon>Tracheophyta</taxon>
        <taxon>Spermatophyta</taxon>
        <taxon>Magnoliopsida</taxon>
        <taxon>Liliopsida</taxon>
        <taxon>Poales</taxon>
        <taxon>Poaceae</taxon>
        <taxon>PACMAD clade</taxon>
        <taxon>Panicoideae</taxon>
        <taxon>Panicodae</taxon>
        <taxon>Paniceae</taxon>
        <taxon>Melinidinae</taxon>
        <taxon>Urochloa</taxon>
    </lineage>
</organism>
<keyword evidence="4" id="KW-1185">Reference proteome</keyword>
<evidence type="ECO:0000313" key="3">
    <source>
        <dbReference type="EMBL" id="CAL4946664.1"/>
    </source>
</evidence>
<accession>A0ABC8YP52</accession>
<dbReference type="Proteomes" id="UP001497457">
    <property type="component" value="Chromosome 17b"/>
</dbReference>
<dbReference type="Pfam" id="PF03478">
    <property type="entry name" value="Beta-prop_KIB1-4"/>
    <property type="match status" value="1"/>
</dbReference>
<dbReference type="AlphaFoldDB" id="A0ABC8YP52"/>
<reference evidence="3" key="1">
    <citation type="submission" date="2024-10" db="EMBL/GenBank/DDBJ databases">
        <authorList>
            <person name="Ryan C."/>
        </authorList>
    </citation>
    <scope>NUCLEOTIDE SEQUENCE [LARGE SCALE GENOMIC DNA]</scope>
</reference>
<evidence type="ECO:0000259" key="2">
    <source>
        <dbReference type="Pfam" id="PF03478"/>
    </source>
</evidence>
<gene>
    <name evidence="3" type="ORF">URODEC1_LOCUS36251</name>
</gene>
<sequence>MPPPSTTPQCGAGSSSSSKRGRLEADSWASLSQDLVEQIGWRVLAGDLRDYVRFRAVCTHWNSSTAPPRGRGVTDPRFHPRRWMLLPEGYGLYPGHPNLGGYVRFFNLSTGAFVRIHLPLFDDHVVLDSTDGLLLLLRHPDTAIRLLHPFTGDIAELPPVWPLLPQIKPGISRYLTAEMKVQELDFFLRGVCAAVSVNTAGAIAVMLGIDIKRRVAYATAGDQRWFLSDWELPHLQARTMSFQGKLYATAVNPADKINVYYICRIDPPQPSAEGNHSLTLQPPRMLVKSPLLVGFGSAHLVECGSELMLAGFTDVSLAHLAVYKVSDLIKGRVVPLTDIGDHAIFFEGHGLCVSAKGFPSISGNSIICRRRSFQMVETGDFNPLLGRRAMQPACPRIDQYDLGSGTWSPAIDEDVYSDVTPASPYTLAHHIFTCCYRSYWNKGLMVCAAITPDWSLKPNLRIGGDGWM</sequence>
<proteinExistence type="predicted"/>
<dbReference type="PANTHER" id="PTHR33165:SF36">
    <property type="entry name" value="DUF295 DOMAIN-CONTAINING PROTEIN"/>
    <property type="match status" value="1"/>
</dbReference>
<evidence type="ECO:0000256" key="1">
    <source>
        <dbReference type="SAM" id="MobiDB-lite"/>
    </source>
</evidence>
<dbReference type="InterPro" id="IPR005174">
    <property type="entry name" value="KIB1-4_b-propeller"/>
</dbReference>
<dbReference type="PANTHER" id="PTHR33165">
    <property type="entry name" value="F-BOX DOMAIN CONTAINING PROTEIN-LIKE-RELATED"/>
    <property type="match status" value="1"/>
</dbReference>
<feature type="domain" description="KIB1-4 beta-propeller" evidence="2">
    <location>
        <begin position="105"/>
        <end position="366"/>
    </location>
</feature>